<dbReference type="EMBL" id="JBHSXH010000015">
    <property type="protein sequence ID" value="MFC6826752.1"/>
    <property type="molecule type" value="Genomic_DNA"/>
</dbReference>
<dbReference type="Proteomes" id="UP001596408">
    <property type="component" value="Unassembled WGS sequence"/>
</dbReference>
<reference evidence="2 3" key="1">
    <citation type="journal article" date="2019" name="Int. J. Syst. Evol. Microbiol.">
        <title>The Global Catalogue of Microorganisms (GCM) 10K type strain sequencing project: providing services to taxonomists for standard genome sequencing and annotation.</title>
        <authorList>
            <consortium name="The Broad Institute Genomics Platform"/>
            <consortium name="The Broad Institute Genome Sequencing Center for Infectious Disease"/>
            <person name="Wu L."/>
            <person name="Ma J."/>
        </authorList>
    </citation>
    <scope>NUCLEOTIDE SEQUENCE [LARGE SCALE GENOMIC DNA]</scope>
    <source>
        <strain evidence="2 3">YIM 94188</strain>
    </source>
</reference>
<feature type="transmembrane region" description="Helical" evidence="1">
    <location>
        <begin position="64"/>
        <end position="85"/>
    </location>
</feature>
<keyword evidence="3" id="KW-1185">Reference proteome</keyword>
<gene>
    <name evidence="2" type="ORF">ACFQEV_17385</name>
</gene>
<feature type="transmembrane region" description="Helical" evidence="1">
    <location>
        <begin position="192"/>
        <end position="208"/>
    </location>
</feature>
<keyword evidence="1" id="KW-0812">Transmembrane</keyword>
<sequence>MRRDAVLAAVLAPVAFTSYLLSLGVGVGGVTGEFLLATALYAAVLGGMGVLVAETHERGLLTPLPVATALSLLVPWLGFAAGGAVRFGVVTPESLTLLSFLPSVVVVAVLVLAISVLEYVATEHPRAGERLDGRTGVGCIAVGVVYAVAVLSASGFRFEATLPSAALLLWIAGGLLVLGTVPVYVGIRLNRLSPPAVVAAGLVLVLVTPSEGQFSFGVLYAVGWVVPLGVALVAAAAESRLRHYGAGDPRPRL</sequence>
<feature type="transmembrane region" description="Helical" evidence="1">
    <location>
        <begin position="165"/>
        <end position="185"/>
    </location>
</feature>
<evidence type="ECO:0000256" key="1">
    <source>
        <dbReference type="SAM" id="Phobius"/>
    </source>
</evidence>
<evidence type="ECO:0000313" key="3">
    <source>
        <dbReference type="Proteomes" id="UP001596408"/>
    </source>
</evidence>
<feature type="transmembrane region" description="Helical" evidence="1">
    <location>
        <begin position="97"/>
        <end position="121"/>
    </location>
</feature>
<protein>
    <submittedName>
        <fullName evidence="2">Uncharacterized protein</fullName>
    </submittedName>
</protein>
<name>A0ABD5U4V5_9EURY</name>
<evidence type="ECO:0000313" key="2">
    <source>
        <dbReference type="EMBL" id="MFC6826752.1"/>
    </source>
</evidence>
<dbReference type="AlphaFoldDB" id="A0ABD5U4V5"/>
<feature type="transmembrane region" description="Helical" evidence="1">
    <location>
        <begin position="214"/>
        <end position="237"/>
    </location>
</feature>
<organism evidence="2 3">
    <name type="scientific">Halopelagius fulvigenes</name>
    <dbReference type="NCBI Taxonomy" id="1198324"/>
    <lineage>
        <taxon>Archaea</taxon>
        <taxon>Methanobacteriati</taxon>
        <taxon>Methanobacteriota</taxon>
        <taxon>Stenosarchaea group</taxon>
        <taxon>Halobacteria</taxon>
        <taxon>Halobacteriales</taxon>
        <taxon>Haloferacaceae</taxon>
    </lineage>
</organism>
<keyword evidence="1" id="KW-0472">Membrane</keyword>
<keyword evidence="1" id="KW-1133">Transmembrane helix</keyword>
<accession>A0ABD5U4V5</accession>
<dbReference type="RefSeq" id="WP_379698792.1">
    <property type="nucleotide sequence ID" value="NZ_JBHSXH010000015.1"/>
</dbReference>
<feature type="transmembrane region" description="Helical" evidence="1">
    <location>
        <begin position="133"/>
        <end position="153"/>
    </location>
</feature>
<comment type="caution">
    <text evidence="2">The sequence shown here is derived from an EMBL/GenBank/DDBJ whole genome shotgun (WGS) entry which is preliminary data.</text>
</comment>
<feature type="transmembrane region" description="Helical" evidence="1">
    <location>
        <begin position="34"/>
        <end position="52"/>
    </location>
</feature>
<proteinExistence type="predicted"/>